<keyword evidence="8 10" id="KW-1133">Transmembrane helix</keyword>
<dbReference type="Pfam" id="PF00005">
    <property type="entry name" value="ABC_tran"/>
    <property type="match status" value="1"/>
</dbReference>
<dbReference type="InterPro" id="IPR043428">
    <property type="entry name" value="LivM-like"/>
</dbReference>
<evidence type="ECO:0000256" key="8">
    <source>
        <dbReference type="ARBA" id="ARBA00022989"/>
    </source>
</evidence>
<feature type="transmembrane region" description="Helical" evidence="10">
    <location>
        <begin position="163"/>
        <end position="182"/>
    </location>
</feature>
<dbReference type="PANTHER" id="PTHR30482:SF10">
    <property type="entry name" value="HIGH-AFFINITY BRANCHED-CHAIN AMINO ACID TRANSPORT PROTEIN BRAE"/>
    <property type="match status" value="1"/>
</dbReference>
<dbReference type="Pfam" id="PF12399">
    <property type="entry name" value="BCA_ABC_TP_C"/>
    <property type="match status" value="1"/>
</dbReference>
<keyword evidence="4" id="KW-0997">Cell inner membrane</keyword>
<organism evidence="12 13">
    <name type="scientific">Paraburkholderia acidiphila</name>
    <dbReference type="NCBI Taxonomy" id="2571747"/>
    <lineage>
        <taxon>Bacteria</taxon>
        <taxon>Pseudomonadati</taxon>
        <taxon>Pseudomonadota</taxon>
        <taxon>Betaproteobacteria</taxon>
        <taxon>Burkholderiales</taxon>
        <taxon>Burkholderiaceae</taxon>
        <taxon>Paraburkholderia</taxon>
    </lineage>
</organism>
<keyword evidence="5 10" id="KW-0812">Transmembrane</keyword>
<keyword evidence="2" id="KW-0813">Transport</keyword>
<dbReference type="InterPro" id="IPR001851">
    <property type="entry name" value="ABC_transp_permease"/>
</dbReference>
<dbReference type="KEGG" id="pacp:FAZ97_33905"/>
<reference evidence="12 13" key="1">
    <citation type="submission" date="2019-12" db="EMBL/GenBank/DDBJ databases">
        <title>Paraburkholderia acidiphila 7Q-K02 sp. nov and Paraburkholderia acidisoli DHF22 sp. nov., two strains isolated from forest soil.</title>
        <authorList>
            <person name="Gao Z."/>
            <person name="Qiu L."/>
        </authorList>
    </citation>
    <scope>NUCLEOTIDE SEQUENCE [LARGE SCALE GENOMIC DNA]</scope>
    <source>
        <strain evidence="12 13">7Q-K02</strain>
    </source>
</reference>
<dbReference type="AlphaFoldDB" id="A0A7Z2GEI8"/>
<accession>A0A7Z2GEI8</accession>
<evidence type="ECO:0000256" key="1">
    <source>
        <dbReference type="ARBA" id="ARBA00004651"/>
    </source>
</evidence>
<dbReference type="SMART" id="SM00382">
    <property type="entry name" value="AAA"/>
    <property type="match status" value="1"/>
</dbReference>
<evidence type="ECO:0000313" key="13">
    <source>
        <dbReference type="Proteomes" id="UP000434209"/>
    </source>
</evidence>
<dbReference type="CDD" id="cd03219">
    <property type="entry name" value="ABC_Mj1267_LivG_branched"/>
    <property type="match status" value="1"/>
</dbReference>
<feature type="transmembrane region" description="Helical" evidence="10">
    <location>
        <begin position="212"/>
        <end position="231"/>
    </location>
</feature>
<evidence type="ECO:0000259" key="11">
    <source>
        <dbReference type="PROSITE" id="PS50893"/>
    </source>
</evidence>
<dbReference type="OrthoDB" id="5290247at2"/>
<keyword evidence="6" id="KW-0547">Nucleotide-binding</keyword>
<dbReference type="FunFam" id="3.40.50.300:FF:000421">
    <property type="entry name" value="Branched-chain amino acid ABC transporter ATP-binding protein"/>
    <property type="match status" value="1"/>
</dbReference>
<dbReference type="GO" id="GO:0016887">
    <property type="term" value="F:ATP hydrolysis activity"/>
    <property type="evidence" value="ECO:0007669"/>
    <property type="project" value="InterPro"/>
</dbReference>
<dbReference type="InterPro" id="IPR027417">
    <property type="entry name" value="P-loop_NTPase"/>
</dbReference>
<feature type="transmembrane region" description="Helical" evidence="10">
    <location>
        <begin position="67"/>
        <end position="87"/>
    </location>
</feature>
<proteinExistence type="predicted"/>
<dbReference type="PANTHER" id="PTHR30482">
    <property type="entry name" value="HIGH-AFFINITY BRANCHED-CHAIN AMINO ACID TRANSPORT SYSTEM PERMEASE"/>
    <property type="match status" value="1"/>
</dbReference>
<dbReference type="InterPro" id="IPR003439">
    <property type="entry name" value="ABC_transporter-like_ATP-bd"/>
</dbReference>
<comment type="subcellular location">
    <subcellularLocation>
        <location evidence="1">Cell membrane</location>
        <topology evidence="1">Multi-pass membrane protein</topology>
    </subcellularLocation>
</comment>
<keyword evidence="9 10" id="KW-0472">Membrane</keyword>
<keyword evidence="3" id="KW-1003">Cell membrane</keyword>
<keyword evidence="13" id="KW-1185">Reference proteome</keyword>
<evidence type="ECO:0000256" key="10">
    <source>
        <dbReference type="SAM" id="Phobius"/>
    </source>
</evidence>
<dbReference type="GO" id="GO:0005886">
    <property type="term" value="C:plasma membrane"/>
    <property type="evidence" value="ECO:0007669"/>
    <property type="project" value="UniProtKB-SubCell"/>
</dbReference>
<gene>
    <name evidence="12" type="ORF">FAZ97_33905</name>
</gene>
<evidence type="ECO:0000256" key="5">
    <source>
        <dbReference type="ARBA" id="ARBA00022692"/>
    </source>
</evidence>
<evidence type="ECO:0000256" key="2">
    <source>
        <dbReference type="ARBA" id="ARBA00022448"/>
    </source>
</evidence>
<feature type="transmembrane region" description="Helical" evidence="10">
    <location>
        <begin position="283"/>
        <end position="301"/>
    </location>
</feature>
<dbReference type="Proteomes" id="UP000434209">
    <property type="component" value="Chromosome 4"/>
</dbReference>
<dbReference type="EMBL" id="CP046912">
    <property type="protein sequence ID" value="QGZ59929.1"/>
    <property type="molecule type" value="Genomic_DNA"/>
</dbReference>
<evidence type="ECO:0000256" key="4">
    <source>
        <dbReference type="ARBA" id="ARBA00022519"/>
    </source>
</evidence>
<evidence type="ECO:0000313" key="12">
    <source>
        <dbReference type="EMBL" id="QGZ59929.1"/>
    </source>
</evidence>
<dbReference type="GO" id="GO:0005524">
    <property type="term" value="F:ATP binding"/>
    <property type="evidence" value="ECO:0007669"/>
    <property type="project" value="UniProtKB-KW"/>
</dbReference>
<dbReference type="Gene3D" id="3.40.50.300">
    <property type="entry name" value="P-loop containing nucleotide triphosphate hydrolases"/>
    <property type="match status" value="1"/>
</dbReference>
<dbReference type="SUPFAM" id="SSF52540">
    <property type="entry name" value="P-loop containing nucleoside triphosphate hydrolases"/>
    <property type="match status" value="1"/>
</dbReference>
<sequence length="622" mass="66259">MRARLTQTRQTSWVFAVVLIAAATALPAFASGYIVDVGLTIITYAILGLGLNIVVGYAGLLDLGYAAFFAIGAYTTALLETLLHFSFWATLPFSLAFAGASGVVIGYPTLRLRSDYLAIVTLGFGEITRIVATNLDITGGPNGIYGIEPPSLFGFEFSSPRSVYVLGMAFFIVVLVFAVRLGRSRLGRAWTSIREDEAAAEAVGVATLRVKMLAYVLGALVGGLAGSLFAARFGTIDPTAFTYLQSVTILIVVVMGGRGSIPGVILGALIVAGLPELLRFLNLWRIFGFAVALVVLMLLRPQGLWPARVRRAAPRPEEETVAHEAEAAEAAGKQSTAAVSLADSGGLEAAAARETLLEVHDLERRFGGVRAIGGISFQVRSGEILALIGPNGAGKTTVFNCLTGVIRPSGGRLVWRGEPLAGGAPHRNVHRGMARTFQGIRLFNHMSAFENVLIGMDHRLHTALVAELLGTRAARAEAAEHGALGQRWLDLVGLGARASEYASDLPYGDQRRLEIARALASQPRLLLLDEPAAGMNPTEKHALMAQIRRIRDLGVTVLLIEHDMALVMGVSDRIIVMDHGEIIAEGAPAQIQNDPVVIDAYLGTAEEDDGPDNADGEKSLWN</sequence>
<feature type="transmembrane region" description="Helical" evidence="10">
    <location>
        <begin position="41"/>
        <end position="60"/>
    </location>
</feature>
<dbReference type="CDD" id="cd06581">
    <property type="entry name" value="TM_PBP1_LivM_like"/>
    <property type="match status" value="1"/>
</dbReference>
<protein>
    <submittedName>
        <fullName evidence="12">ATP-binding cassette domain-containing protein</fullName>
    </submittedName>
</protein>
<dbReference type="Pfam" id="PF02653">
    <property type="entry name" value="BPD_transp_2"/>
    <property type="match status" value="1"/>
</dbReference>
<dbReference type="InterPro" id="IPR032823">
    <property type="entry name" value="BCA_ABC_TP_C"/>
</dbReference>
<dbReference type="PROSITE" id="PS50893">
    <property type="entry name" value="ABC_TRANSPORTER_2"/>
    <property type="match status" value="1"/>
</dbReference>
<evidence type="ECO:0000256" key="3">
    <source>
        <dbReference type="ARBA" id="ARBA00022475"/>
    </source>
</evidence>
<dbReference type="GO" id="GO:0015658">
    <property type="term" value="F:branched-chain amino acid transmembrane transporter activity"/>
    <property type="evidence" value="ECO:0007669"/>
    <property type="project" value="InterPro"/>
</dbReference>
<feature type="domain" description="ABC transporter" evidence="11">
    <location>
        <begin position="357"/>
        <end position="604"/>
    </location>
</feature>
<evidence type="ECO:0000256" key="7">
    <source>
        <dbReference type="ARBA" id="ARBA00022840"/>
    </source>
</evidence>
<feature type="transmembrane region" description="Helical" evidence="10">
    <location>
        <begin position="243"/>
        <end position="271"/>
    </location>
</feature>
<name>A0A7Z2GEI8_9BURK</name>
<dbReference type="InterPro" id="IPR003593">
    <property type="entry name" value="AAA+_ATPase"/>
</dbReference>
<keyword evidence="7 12" id="KW-0067">ATP-binding</keyword>
<feature type="transmembrane region" description="Helical" evidence="10">
    <location>
        <begin position="12"/>
        <end position="35"/>
    </location>
</feature>
<dbReference type="RefSeq" id="WP_158763104.1">
    <property type="nucleotide sequence ID" value="NZ_CP046912.1"/>
</dbReference>
<evidence type="ECO:0000256" key="9">
    <source>
        <dbReference type="ARBA" id="ARBA00023136"/>
    </source>
</evidence>
<evidence type="ECO:0000256" key="6">
    <source>
        <dbReference type="ARBA" id="ARBA00022741"/>
    </source>
</evidence>